<dbReference type="PANTHER" id="PTHR10513:SF35">
    <property type="entry name" value="DEOXYADENOSINE KINASE"/>
    <property type="match status" value="1"/>
</dbReference>
<dbReference type="GeneID" id="65102675"/>
<keyword evidence="5 8" id="KW-0418">Kinase</keyword>
<organism evidence="8">
    <name type="scientific">Vombatid gammaherpesvirus 1</name>
    <dbReference type="NCBI Taxonomy" id="2052651"/>
    <lineage>
        <taxon>Viruses</taxon>
        <taxon>Duplodnaviria</taxon>
        <taxon>Heunggongvirae</taxon>
        <taxon>Peploviricota</taxon>
        <taxon>Herviviricetes</taxon>
        <taxon>Herpesvirales</taxon>
        <taxon>Orthoherpesviridae</taxon>
        <taxon>Gammaherpesvirinae</taxon>
        <taxon>Manticavirus</taxon>
        <taxon>Manticavirus vombatidgamma1</taxon>
    </lineage>
</organism>
<name>A0A3Q8JCB4_9GAMA</name>
<evidence type="ECO:0000256" key="2">
    <source>
        <dbReference type="ARBA" id="ARBA00022634"/>
    </source>
</evidence>
<feature type="region of interest" description="Disordered" evidence="7">
    <location>
        <begin position="83"/>
        <end position="125"/>
    </location>
</feature>
<dbReference type="PANTHER" id="PTHR10513">
    <property type="entry name" value="DEOXYNUCLEOSIDE KINASE"/>
    <property type="match status" value="1"/>
</dbReference>
<dbReference type="InterPro" id="IPR050566">
    <property type="entry name" value="Deoxyribonucleoside_kinase"/>
</dbReference>
<dbReference type="Gene3D" id="3.40.50.300">
    <property type="entry name" value="P-loop containing nucleotide triphosphate hydrolases"/>
    <property type="match status" value="1"/>
</dbReference>
<dbReference type="Proteomes" id="UP000679767">
    <property type="component" value="Segment"/>
</dbReference>
<evidence type="ECO:0000256" key="3">
    <source>
        <dbReference type="ARBA" id="ARBA00022679"/>
    </source>
</evidence>
<dbReference type="SUPFAM" id="SSF52540">
    <property type="entry name" value="P-loop containing nucleoside triphosphate hydrolases"/>
    <property type="match status" value="1"/>
</dbReference>
<dbReference type="GO" id="GO:0071897">
    <property type="term" value="P:DNA biosynthetic process"/>
    <property type="evidence" value="ECO:0007669"/>
    <property type="project" value="UniProtKB-KW"/>
</dbReference>
<keyword evidence="2" id="KW-0237">DNA synthesis</keyword>
<dbReference type="Pfam" id="PF00693">
    <property type="entry name" value="Herpes_TK"/>
    <property type="match status" value="1"/>
</dbReference>
<dbReference type="KEGG" id="vg:65102675"/>
<evidence type="ECO:0000256" key="4">
    <source>
        <dbReference type="ARBA" id="ARBA00022741"/>
    </source>
</evidence>
<dbReference type="EMBL" id="MG452721">
    <property type="protein sequence ID" value="AZB49121.1"/>
    <property type="molecule type" value="Genomic_DNA"/>
</dbReference>
<keyword evidence="6" id="KW-0067">ATP-binding</keyword>
<evidence type="ECO:0000313" key="9">
    <source>
        <dbReference type="Proteomes" id="UP000679767"/>
    </source>
</evidence>
<evidence type="ECO:0000256" key="1">
    <source>
        <dbReference type="ARBA" id="ARBA00022518"/>
    </source>
</evidence>
<dbReference type="InterPro" id="IPR001889">
    <property type="entry name" value="Herpes_TK"/>
</dbReference>
<feature type="region of interest" description="Disordered" evidence="7">
    <location>
        <begin position="1"/>
        <end position="24"/>
    </location>
</feature>
<sequence>MESEDEPVYGRILPGPTGHPNQAAAPNMMRLPQYDYPRPLVCNCRAHGTRRHTPDITEAMHLGPLMDTHDYATIDTPVRRIRPGSLYQSQTEPRTHEQPRRCRSLKPRKDYTSDPGAEAHNTEKKHDFKDHILRALSMFSEPHCRASSCNKPTCKMMELLEPHNPNYRRACLIYLEGCHGVGKTTMLTNLKSAFDEKQLLSFFEPIGFWTSVYEDSLKRVYKATKQHRLHKKYATSTEVLSCQTKFSVALRTISKSVQGCIQPCAPLQQMTSEDAMVVFDRHIISSTVIYPLIQMRRGILSPCDMLGMFSTFQANAYDVITIVHLDPDETLCRIRKRGRQCEEGVDRQYIMDVNSAYHSVYCTWLFLRNCPIEICMRLCLDLITMKECAAECGLATPGILQQLFDKSLLKYFKDVMKMYKGSTCLFETIKQVCEELKKPYIITFDYNQVTSTSSPGHLALHRQLLNTEAIKTVYLNWTYLYKLSHGFSSENAFI</sequence>
<keyword evidence="1" id="KW-0244">Early protein</keyword>
<reference evidence="8" key="1">
    <citation type="submission" date="2017-11" db="EMBL/GenBank/DDBJ databases">
        <title>The distinct marsupial branch of gammaherpesviruses includes novel host-derived genes seldom found in other viruses.</title>
        <authorList>
            <person name="Vaz P.K."/>
        </authorList>
    </citation>
    <scope>NUCLEOTIDE SEQUENCE</scope>
    <source>
        <strain evidence="8">V3187/11</strain>
    </source>
</reference>
<evidence type="ECO:0000256" key="7">
    <source>
        <dbReference type="SAM" id="MobiDB-lite"/>
    </source>
</evidence>
<dbReference type="RefSeq" id="YP_010087391.1">
    <property type="nucleotide sequence ID" value="NC_055554.1"/>
</dbReference>
<dbReference type="InterPro" id="IPR027417">
    <property type="entry name" value="P-loop_NTPase"/>
</dbReference>
<dbReference type="GO" id="GO:0005524">
    <property type="term" value="F:ATP binding"/>
    <property type="evidence" value="ECO:0007669"/>
    <property type="project" value="UniProtKB-KW"/>
</dbReference>
<evidence type="ECO:0000256" key="6">
    <source>
        <dbReference type="ARBA" id="ARBA00022840"/>
    </source>
</evidence>
<gene>
    <name evidence="8" type="primary">ORF21</name>
</gene>
<proteinExistence type="predicted"/>
<keyword evidence="3" id="KW-0808">Transferase</keyword>
<accession>A0A3Q8JCB4</accession>
<evidence type="ECO:0000313" key="8">
    <source>
        <dbReference type="EMBL" id="AZB49121.1"/>
    </source>
</evidence>
<keyword evidence="9" id="KW-1185">Reference proteome</keyword>
<keyword evidence="4" id="KW-0547">Nucleotide-binding</keyword>
<protein>
    <submittedName>
        <fullName evidence="8">Thymidine kinase-like protein</fullName>
    </submittedName>
</protein>
<dbReference type="GO" id="GO:0004797">
    <property type="term" value="F:thymidine kinase activity"/>
    <property type="evidence" value="ECO:0007669"/>
    <property type="project" value="InterPro"/>
</dbReference>
<dbReference type="GO" id="GO:0006230">
    <property type="term" value="P:TMP biosynthetic process"/>
    <property type="evidence" value="ECO:0007669"/>
    <property type="project" value="InterPro"/>
</dbReference>
<evidence type="ECO:0000256" key="5">
    <source>
        <dbReference type="ARBA" id="ARBA00022777"/>
    </source>
</evidence>